<dbReference type="InterPro" id="IPR009937">
    <property type="entry name" value="Phage_holin_3_6"/>
</dbReference>
<comment type="caution">
    <text evidence="2">The sequence shown here is derived from an EMBL/GenBank/DDBJ whole genome shotgun (WGS) entry which is preliminary data.</text>
</comment>
<accession>A0ABP9FGP8</accession>
<keyword evidence="1" id="KW-0812">Transmembrane</keyword>
<dbReference type="RefSeq" id="WP_345328916.1">
    <property type="nucleotide sequence ID" value="NZ_BAABJI010000001.1"/>
</dbReference>
<reference evidence="3" key="1">
    <citation type="journal article" date="2019" name="Int. J. Syst. Evol. Microbiol.">
        <title>The Global Catalogue of Microorganisms (GCM) 10K type strain sequencing project: providing services to taxonomists for standard genome sequencing and annotation.</title>
        <authorList>
            <consortium name="The Broad Institute Genomics Platform"/>
            <consortium name="The Broad Institute Genome Sequencing Center for Infectious Disease"/>
            <person name="Wu L."/>
            <person name="Ma J."/>
        </authorList>
    </citation>
    <scope>NUCLEOTIDE SEQUENCE [LARGE SCALE GENOMIC DNA]</scope>
    <source>
        <strain evidence="3">JCM 18283</strain>
    </source>
</reference>
<feature type="transmembrane region" description="Helical" evidence="1">
    <location>
        <begin position="39"/>
        <end position="69"/>
    </location>
</feature>
<evidence type="ECO:0008006" key="4">
    <source>
        <dbReference type="Google" id="ProtNLM"/>
    </source>
</evidence>
<dbReference type="Proteomes" id="UP001501436">
    <property type="component" value="Unassembled WGS sequence"/>
</dbReference>
<evidence type="ECO:0000313" key="3">
    <source>
        <dbReference type="Proteomes" id="UP001501436"/>
    </source>
</evidence>
<keyword evidence="3" id="KW-1185">Reference proteome</keyword>
<organism evidence="2 3">
    <name type="scientific">Mucilaginibacter defluvii</name>
    <dbReference type="NCBI Taxonomy" id="1196019"/>
    <lineage>
        <taxon>Bacteria</taxon>
        <taxon>Pseudomonadati</taxon>
        <taxon>Bacteroidota</taxon>
        <taxon>Sphingobacteriia</taxon>
        <taxon>Sphingobacteriales</taxon>
        <taxon>Sphingobacteriaceae</taxon>
        <taxon>Mucilaginibacter</taxon>
    </lineage>
</organism>
<sequence length="114" mass="12586">MEEKKDTATAQPIIDQLKEYAETRFTLAKYKAIEKGTSIIASIIIDLIVVVIAAVTFLFASFTLALFLADVFASYWKGFGAVAGFYLIIVIIILAAKGSFEKPIINGFIKKIFK</sequence>
<gene>
    <name evidence="2" type="ORF">GCM10023313_01470</name>
</gene>
<protein>
    <recommendedName>
        <fullName evidence="4">Superfamily III holin-X</fullName>
    </recommendedName>
</protein>
<name>A0ABP9FGP8_9SPHI</name>
<keyword evidence="1" id="KW-1133">Transmembrane helix</keyword>
<dbReference type="Pfam" id="PF07332">
    <property type="entry name" value="Phage_holin_3_6"/>
    <property type="match status" value="1"/>
</dbReference>
<keyword evidence="1" id="KW-0472">Membrane</keyword>
<evidence type="ECO:0000256" key="1">
    <source>
        <dbReference type="SAM" id="Phobius"/>
    </source>
</evidence>
<feature type="transmembrane region" description="Helical" evidence="1">
    <location>
        <begin position="75"/>
        <end position="96"/>
    </location>
</feature>
<proteinExistence type="predicted"/>
<dbReference type="EMBL" id="BAABJI010000001">
    <property type="protein sequence ID" value="GAA4902729.1"/>
    <property type="molecule type" value="Genomic_DNA"/>
</dbReference>
<evidence type="ECO:0000313" key="2">
    <source>
        <dbReference type="EMBL" id="GAA4902729.1"/>
    </source>
</evidence>